<dbReference type="InterPro" id="IPR033932">
    <property type="entry name" value="YtcJ-like"/>
</dbReference>
<dbReference type="GO" id="GO:0016810">
    <property type="term" value="F:hydrolase activity, acting on carbon-nitrogen (but not peptide) bonds"/>
    <property type="evidence" value="ECO:0007669"/>
    <property type="project" value="InterPro"/>
</dbReference>
<dbReference type="Gene3D" id="3.20.20.140">
    <property type="entry name" value="Metal-dependent hydrolases"/>
    <property type="match status" value="1"/>
</dbReference>
<gene>
    <name evidence="3" type="ORF">BJ508DRAFT_410130</name>
</gene>
<protein>
    <recommendedName>
        <fullName evidence="2">Amidohydrolase 3 domain-containing protein</fullName>
    </recommendedName>
</protein>
<dbReference type="PANTHER" id="PTHR22642:SF2">
    <property type="entry name" value="PROTEIN LONG AFTER FAR-RED 3"/>
    <property type="match status" value="1"/>
</dbReference>
<dbReference type="InterPro" id="IPR032466">
    <property type="entry name" value="Metal_Hydrolase"/>
</dbReference>
<feature type="region of interest" description="Disordered" evidence="1">
    <location>
        <begin position="1"/>
        <end position="61"/>
    </location>
</feature>
<dbReference type="OrthoDB" id="3501663at2759"/>
<dbReference type="InterPro" id="IPR013108">
    <property type="entry name" value="Amidohydro_3"/>
</dbReference>
<dbReference type="Gene3D" id="2.30.40.10">
    <property type="entry name" value="Urease, subunit C, domain 1"/>
    <property type="match status" value="1"/>
</dbReference>
<sequence length="742" mass="81391">MEDQPPVPLKPESEPPLVVPTDDTPPPQLSIPQPVPPTLQRNPSTHSRLSEEERVRIAQTRPKQSITQRLFPLALLASSLLLPQILPYHRSTKYCYSGVTTLSDDITSAATKPHCFRVAPDGTFLGVGDAIPGIPGFLDTTLNLFGLGGLGTTANVKSVGGERSDGRKAGRWVLPGLHDGHGHILMLGQALNSVDLVGSKSVEEVRGRIKSWVRGREYSEGTGAGGHWGSKERWIRGGGWDQNTFTGAEGVMPTAEELTNDLDLEGKYIMLSRIDVHCVWVSPAVLKLLPTPLPPSPPGGEIVTNPGPGVFCDNAMDMILAVAPKFSKEEKKTMIRDAMTELVKVGITAVTDASVLPDEADVYREIYNEDAIEREKGKKGSEAGAVVRVNAMLECYDRNTYCKDDAEKRKGKRDDGMFRLEGVKLFADGALGSWGAAMLEPYSDKLDTSGVMLINETSLTSVVKDWHANNWQIHIHGIGDRANRAAIDALASVYDPILSTSPGKIHRHRIEHAQIVYPEDQLRMANYAIIPSIQPTHATSDSPYALSRLGAERLQSSAYRMQTFTKLGLPLILGSDFPVERPSVLEGIWAAVTRTPASPTLNRPEYAEDEKEVKPFFPEEALTVKQALRGFTVAPAYGAFWEDKMGRVQRGMWADWVVVDGEIDEDSKAGELRGVQVVETWVAGRRVYCRDCESGKGKEETDSDSDSDSDSEGEEEEKKKENVDQPVGEGWVNDATEDRFDL</sequence>
<evidence type="ECO:0000313" key="3">
    <source>
        <dbReference type="EMBL" id="RPA88268.1"/>
    </source>
</evidence>
<dbReference type="SUPFAM" id="SSF51556">
    <property type="entry name" value="Metallo-dependent hydrolases"/>
    <property type="match status" value="1"/>
</dbReference>
<reference evidence="3 4" key="1">
    <citation type="journal article" date="2018" name="Nat. Ecol. Evol.">
        <title>Pezizomycetes genomes reveal the molecular basis of ectomycorrhizal truffle lifestyle.</title>
        <authorList>
            <person name="Murat C."/>
            <person name="Payen T."/>
            <person name="Noel B."/>
            <person name="Kuo A."/>
            <person name="Morin E."/>
            <person name="Chen J."/>
            <person name="Kohler A."/>
            <person name="Krizsan K."/>
            <person name="Balestrini R."/>
            <person name="Da Silva C."/>
            <person name="Montanini B."/>
            <person name="Hainaut M."/>
            <person name="Levati E."/>
            <person name="Barry K.W."/>
            <person name="Belfiori B."/>
            <person name="Cichocki N."/>
            <person name="Clum A."/>
            <person name="Dockter R.B."/>
            <person name="Fauchery L."/>
            <person name="Guy J."/>
            <person name="Iotti M."/>
            <person name="Le Tacon F."/>
            <person name="Lindquist E.A."/>
            <person name="Lipzen A."/>
            <person name="Malagnac F."/>
            <person name="Mello A."/>
            <person name="Molinier V."/>
            <person name="Miyauchi S."/>
            <person name="Poulain J."/>
            <person name="Riccioni C."/>
            <person name="Rubini A."/>
            <person name="Sitrit Y."/>
            <person name="Splivallo R."/>
            <person name="Traeger S."/>
            <person name="Wang M."/>
            <person name="Zifcakova L."/>
            <person name="Wipf D."/>
            <person name="Zambonelli A."/>
            <person name="Paolocci F."/>
            <person name="Nowrousian M."/>
            <person name="Ottonello S."/>
            <person name="Baldrian P."/>
            <person name="Spatafora J.W."/>
            <person name="Henrissat B."/>
            <person name="Nagy L.G."/>
            <person name="Aury J.M."/>
            <person name="Wincker P."/>
            <person name="Grigoriev I.V."/>
            <person name="Bonfante P."/>
            <person name="Martin F.M."/>
        </authorList>
    </citation>
    <scope>NUCLEOTIDE SEQUENCE [LARGE SCALE GENOMIC DNA]</scope>
    <source>
        <strain evidence="3 4">RN42</strain>
    </source>
</reference>
<evidence type="ECO:0000313" key="4">
    <source>
        <dbReference type="Proteomes" id="UP000275078"/>
    </source>
</evidence>
<feature type="region of interest" description="Disordered" evidence="1">
    <location>
        <begin position="693"/>
        <end position="742"/>
    </location>
</feature>
<dbReference type="EMBL" id="ML119645">
    <property type="protein sequence ID" value="RPA88268.1"/>
    <property type="molecule type" value="Genomic_DNA"/>
</dbReference>
<dbReference type="CDD" id="cd01300">
    <property type="entry name" value="YtcJ_like"/>
    <property type="match status" value="1"/>
</dbReference>
<dbReference type="Gene3D" id="3.10.310.70">
    <property type="match status" value="1"/>
</dbReference>
<dbReference type="InterPro" id="IPR011059">
    <property type="entry name" value="Metal-dep_hydrolase_composite"/>
</dbReference>
<accession>A0A3N4IU44</accession>
<evidence type="ECO:0000259" key="2">
    <source>
        <dbReference type="Pfam" id="PF07969"/>
    </source>
</evidence>
<evidence type="ECO:0000256" key="1">
    <source>
        <dbReference type="SAM" id="MobiDB-lite"/>
    </source>
</evidence>
<organism evidence="3 4">
    <name type="scientific">Ascobolus immersus RN42</name>
    <dbReference type="NCBI Taxonomy" id="1160509"/>
    <lineage>
        <taxon>Eukaryota</taxon>
        <taxon>Fungi</taxon>
        <taxon>Dikarya</taxon>
        <taxon>Ascomycota</taxon>
        <taxon>Pezizomycotina</taxon>
        <taxon>Pezizomycetes</taxon>
        <taxon>Pezizales</taxon>
        <taxon>Ascobolaceae</taxon>
        <taxon>Ascobolus</taxon>
    </lineage>
</organism>
<proteinExistence type="predicted"/>
<dbReference type="Proteomes" id="UP000275078">
    <property type="component" value="Unassembled WGS sequence"/>
</dbReference>
<feature type="compositionally biased region" description="Acidic residues" evidence="1">
    <location>
        <begin position="701"/>
        <end position="715"/>
    </location>
</feature>
<keyword evidence="4" id="KW-1185">Reference proteome</keyword>
<feature type="domain" description="Amidohydrolase 3" evidence="2">
    <location>
        <begin position="170"/>
        <end position="688"/>
    </location>
</feature>
<name>A0A3N4IU44_ASCIM</name>
<dbReference type="AlphaFoldDB" id="A0A3N4IU44"/>
<feature type="compositionally biased region" description="Pro residues" evidence="1">
    <location>
        <begin position="23"/>
        <end position="37"/>
    </location>
</feature>
<dbReference type="STRING" id="1160509.A0A3N4IU44"/>
<dbReference type="Pfam" id="PF07969">
    <property type="entry name" value="Amidohydro_3"/>
    <property type="match status" value="1"/>
</dbReference>
<dbReference type="PANTHER" id="PTHR22642">
    <property type="entry name" value="IMIDAZOLONEPROPIONASE"/>
    <property type="match status" value="1"/>
</dbReference>